<organism evidence="1 2">
    <name type="scientific">Nitzschia inconspicua</name>
    <dbReference type="NCBI Taxonomy" id="303405"/>
    <lineage>
        <taxon>Eukaryota</taxon>
        <taxon>Sar</taxon>
        <taxon>Stramenopiles</taxon>
        <taxon>Ochrophyta</taxon>
        <taxon>Bacillariophyta</taxon>
        <taxon>Bacillariophyceae</taxon>
        <taxon>Bacillariophycidae</taxon>
        <taxon>Bacillariales</taxon>
        <taxon>Bacillariaceae</taxon>
        <taxon>Nitzschia</taxon>
    </lineage>
</organism>
<evidence type="ECO:0000313" key="1">
    <source>
        <dbReference type="EMBL" id="KAG7336478.1"/>
    </source>
</evidence>
<dbReference type="AlphaFoldDB" id="A0A9K3P6V8"/>
<comment type="caution">
    <text evidence="1">The sequence shown here is derived from an EMBL/GenBank/DDBJ whole genome shotgun (WGS) entry which is preliminary data.</text>
</comment>
<evidence type="ECO:0000313" key="2">
    <source>
        <dbReference type="Proteomes" id="UP000693970"/>
    </source>
</evidence>
<protein>
    <recommendedName>
        <fullName evidence="3">Cyclin C-terminal domain-containing protein</fullName>
    </recommendedName>
</protein>
<reference evidence="1" key="2">
    <citation type="submission" date="2021-04" db="EMBL/GenBank/DDBJ databases">
        <authorList>
            <person name="Podell S."/>
        </authorList>
    </citation>
    <scope>NUCLEOTIDE SEQUENCE</scope>
    <source>
        <strain evidence="1">Hildebrandi</strain>
    </source>
</reference>
<gene>
    <name evidence="1" type="ORF">IV203_024844</name>
</gene>
<proteinExistence type="predicted"/>
<keyword evidence="2" id="KW-1185">Reference proteome</keyword>
<evidence type="ECO:0008006" key="3">
    <source>
        <dbReference type="Google" id="ProtNLM"/>
    </source>
</evidence>
<dbReference type="EMBL" id="JAGRRH010000123">
    <property type="protein sequence ID" value="KAG7336478.1"/>
    <property type="molecule type" value="Genomic_DNA"/>
</dbReference>
<sequence length="188" mass="21353">MEKIIVETCKWYMNPPTANQIGHELVLWMCGQDNIVPFDTLLDLVNLQVEAAVYDYYLVTAAPSLVAVAAFLNAVEGMGVHTPQEQRRIRNKVISTIEMSRSESQLLPKVQQRLYELISDSFTFSFDHETISQPLVVPRCRPPMRISTLAAARRLDQFLPTQYLSPKVPFNLSPKSPPIGIFPIRPRL</sequence>
<reference evidence="1" key="1">
    <citation type="journal article" date="2021" name="Sci. Rep.">
        <title>Diploid genomic architecture of Nitzschia inconspicua, an elite biomass production diatom.</title>
        <authorList>
            <person name="Oliver A."/>
            <person name="Podell S."/>
            <person name="Pinowska A."/>
            <person name="Traller J.C."/>
            <person name="Smith S.R."/>
            <person name="McClure R."/>
            <person name="Beliaev A."/>
            <person name="Bohutskyi P."/>
            <person name="Hill E.A."/>
            <person name="Rabines A."/>
            <person name="Zheng H."/>
            <person name="Allen L.Z."/>
            <person name="Kuo A."/>
            <person name="Grigoriev I.V."/>
            <person name="Allen A.E."/>
            <person name="Hazlebeck D."/>
            <person name="Allen E.E."/>
        </authorList>
    </citation>
    <scope>NUCLEOTIDE SEQUENCE</scope>
    <source>
        <strain evidence="1">Hildebrandi</strain>
    </source>
</reference>
<accession>A0A9K3P6V8</accession>
<dbReference type="Proteomes" id="UP000693970">
    <property type="component" value="Unassembled WGS sequence"/>
</dbReference>
<name>A0A9K3P6V8_9STRA</name>